<feature type="region of interest" description="Disordered" evidence="1">
    <location>
        <begin position="22"/>
        <end position="51"/>
    </location>
</feature>
<reference evidence="2" key="1">
    <citation type="submission" date="2022-10" db="EMBL/GenBank/DDBJ databases">
        <title>The complete genomes of actinobacterial strains from the NBC collection.</title>
        <authorList>
            <person name="Joergensen T.S."/>
            <person name="Alvarez Arevalo M."/>
            <person name="Sterndorff E.B."/>
            <person name="Faurdal D."/>
            <person name="Vuksanovic O."/>
            <person name="Mourched A.-S."/>
            <person name="Charusanti P."/>
            <person name="Shaw S."/>
            <person name="Blin K."/>
            <person name="Weber T."/>
        </authorList>
    </citation>
    <scope>NUCLEOTIDE SEQUENCE</scope>
    <source>
        <strain evidence="2">NBC_00254</strain>
    </source>
</reference>
<sequence>MAFVVGLSAPLAGTAFGAVQAGHGHGSGKGKGHAKQVTDGRNTANTPAIASGPLQISRGRRNVNAAAGNNAIAFTGLQQVTSVSVFTDTLSGRCVDGIDDCGINQNVNARRQKAR</sequence>
<gene>
    <name evidence="2" type="ORF">OG913_21015</name>
</gene>
<evidence type="ECO:0000313" key="2">
    <source>
        <dbReference type="EMBL" id="WUP71923.1"/>
    </source>
</evidence>
<proteinExistence type="predicted"/>
<evidence type="ECO:0000313" key="3">
    <source>
        <dbReference type="Proteomes" id="UP001432011"/>
    </source>
</evidence>
<feature type="compositionally biased region" description="Polar residues" evidence="1">
    <location>
        <begin position="39"/>
        <end position="48"/>
    </location>
</feature>
<protein>
    <submittedName>
        <fullName evidence="2">Uncharacterized protein</fullName>
    </submittedName>
</protein>
<evidence type="ECO:0000256" key="1">
    <source>
        <dbReference type="SAM" id="MobiDB-lite"/>
    </source>
</evidence>
<name>A0ABZ1SG14_9ACTN</name>
<dbReference type="RefSeq" id="WP_142648086.1">
    <property type="nucleotide sequence ID" value="NZ_CP108085.1"/>
</dbReference>
<dbReference type="EMBL" id="CP108085">
    <property type="protein sequence ID" value="WUP71923.1"/>
    <property type="molecule type" value="Genomic_DNA"/>
</dbReference>
<keyword evidence="3" id="KW-1185">Reference proteome</keyword>
<accession>A0ABZ1SG14</accession>
<dbReference type="Proteomes" id="UP001432011">
    <property type="component" value="Chromosome"/>
</dbReference>
<organism evidence="2 3">
    <name type="scientific">Microbispora hainanensis</name>
    <dbReference type="NCBI Taxonomy" id="568844"/>
    <lineage>
        <taxon>Bacteria</taxon>
        <taxon>Bacillati</taxon>
        <taxon>Actinomycetota</taxon>
        <taxon>Actinomycetes</taxon>
        <taxon>Streptosporangiales</taxon>
        <taxon>Streptosporangiaceae</taxon>
        <taxon>Microbispora</taxon>
    </lineage>
</organism>